<reference evidence="3 4" key="1">
    <citation type="submission" date="2020-04" db="EMBL/GenBank/DDBJ databases">
        <title>Molecular characterization of pseudomonads from Agaricus bisporus reveal novel blotch 2 pathogens in Western Europe.</title>
        <authorList>
            <person name="Taparia T."/>
            <person name="Krijger M."/>
            <person name="Haynes E."/>
            <person name="Elpinstone J.G."/>
            <person name="Noble R."/>
            <person name="Van Der Wolf J."/>
        </authorList>
    </citation>
    <scope>NUCLEOTIDE SEQUENCE [LARGE SCALE GENOMIC DNA]</scope>
    <source>
        <strain evidence="3 4">IPO3738</strain>
    </source>
</reference>
<dbReference type="Gene3D" id="3.40.50.150">
    <property type="entry name" value="Vaccinia Virus protein VP39"/>
    <property type="match status" value="1"/>
</dbReference>
<evidence type="ECO:0000313" key="4">
    <source>
        <dbReference type="Proteomes" id="UP000517547"/>
    </source>
</evidence>
<dbReference type="RefSeq" id="WP_017123278.1">
    <property type="nucleotide sequence ID" value="NZ_JACAQE010000009.1"/>
</dbReference>
<sequence>MNPPLDLQQSLSGLLGDARLVACPLPQTDLQLWLIDAGNMDRAFTSEETLRILHEPPYWSFCWASGLALARYLAERPHWVAGKRVLDFGAGSGVAAIAAARAGALEVVACDLDPLALAACRANATLNGVELSYSADFFAESDRFDLILVADVLYDRENLPLLDQFLSRGRETLVADSRVRDFHHPLYRRLEMLEALTLPDLMEPHEFRQVSLYHASRP</sequence>
<dbReference type="AlphaFoldDB" id="A0A7Y7Y2Z8"/>
<dbReference type="Proteomes" id="UP000517547">
    <property type="component" value="Unassembled WGS sequence"/>
</dbReference>
<comment type="caution">
    <text evidence="3">The sequence shown here is derived from an EMBL/GenBank/DDBJ whole genome shotgun (WGS) entry which is preliminary data.</text>
</comment>
<evidence type="ECO:0000256" key="2">
    <source>
        <dbReference type="ARBA" id="ARBA00022679"/>
    </source>
</evidence>
<proteinExistence type="predicted"/>
<evidence type="ECO:0000313" key="3">
    <source>
        <dbReference type="EMBL" id="NWC16774.1"/>
    </source>
</evidence>
<evidence type="ECO:0000256" key="1">
    <source>
        <dbReference type="ARBA" id="ARBA00022603"/>
    </source>
</evidence>
<protein>
    <submittedName>
        <fullName evidence="3">Methyltransferase</fullName>
    </submittedName>
</protein>
<dbReference type="GO" id="GO:0032259">
    <property type="term" value="P:methylation"/>
    <property type="evidence" value="ECO:0007669"/>
    <property type="project" value="UniProtKB-KW"/>
</dbReference>
<dbReference type="CDD" id="cd02440">
    <property type="entry name" value="AdoMet_MTases"/>
    <property type="match status" value="1"/>
</dbReference>
<keyword evidence="1 3" id="KW-0489">Methyltransferase</keyword>
<dbReference type="SUPFAM" id="SSF53335">
    <property type="entry name" value="S-adenosyl-L-methionine-dependent methyltransferases"/>
    <property type="match status" value="1"/>
</dbReference>
<dbReference type="EMBL" id="JACAQE010000009">
    <property type="protein sequence ID" value="NWC16774.1"/>
    <property type="molecule type" value="Genomic_DNA"/>
</dbReference>
<dbReference type="GO" id="GO:0016279">
    <property type="term" value="F:protein-lysine N-methyltransferase activity"/>
    <property type="evidence" value="ECO:0007669"/>
    <property type="project" value="TreeGrafter"/>
</dbReference>
<dbReference type="PANTHER" id="PTHR43648:SF1">
    <property type="entry name" value="ELECTRON TRANSFER FLAVOPROTEIN BETA SUBUNIT LYSINE METHYLTRANSFERASE"/>
    <property type="match status" value="1"/>
</dbReference>
<accession>A0A7Y7Y2Z8</accession>
<dbReference type="InterPro" id="IPR050078">
    <property type="entry name" value="Ribosomal_L11_MeTrfase_PrmA"/>
</dbReference>
<keyword evidence="2 3" id="KW-0808">Transferase</keyword>
<gene>
    <name evidence="3" type="ORF">HX845_24160</name>
</gene>
<dbReference type="PANTHER" id="PTHR43648">
    <property type="entry name" value="ELECTRON TRANSFER FLAVOPROTEIN BETA SUBUNIT LYSINE METHYLTRANSFERASE"/>
    <property type="match status" value="1"/>
</dbReference>
<dbReference type="Pfam" id="PF06325">
    <property type="entry name" value="PrmA"/>
    <property type="match status" value="1"/>
</dbReference>
<dbReference type="InterPro" id="IPR029063">
    <property type="entry name" value="SAM-dependent_MTases_sf"/>
</dbReference>
<name>A0A7Y7Y2Z8_9PSED</name>
<organism evidence="3 4">
    <name type="scientific">Pseudomonas gingeri</name>
    <dbReference type="NCBI Taxonomy" id="117681"/>
    <lineage>
        <taxon>Bacteria</taxon>
        <taxon>Pseudomonadati</taxon>
        <taxon>Pseudomonadota</taxon>
        <taxon>Gammaproteobacteria</taxon>
        <taxon>Pseudomonadales</taxon>
        <taxon>Pseudomonadaceae</taxon>
        <taxon>Pseudomonas</taxon>
    </lineage>
</organism>